<evidence type="ECO:0000313" key="1">
    <source>
        <dbReference type="EMBL" id="SVC98041.1"/>
    </source>
</evidence>
<gene>
    <name evidence="1" type="ORF">METZ01_LOCUS350895</name>
</gene>
<dbReference type="PANTHER" id="PTHR45011">
    <property type="entry name" value="DAP3-BINDING CELL DEATH ENHANCER 1"/>
    <property type="match status" value="1"/>
</dbReference>
<reference evidence="1" key="1">
    <citation type="submission" date="2018-05" db="EMBL/GenBank/DDBJ databases">
        <authorList>
            <person name="Lanie J.A."/>
            <person name="Ng W.-L."/>
            <person name="Kazmierczak K.M."/>
            <person name="Andrzejewski T.M."/>
            <person name="Davidsen T.M."/>
            <person name="Wayne K.J."/>
            <person name="Tettelin H."/>
            <person name="Glass J.I."/>
            <person name="Rusch D."/>
            <person name="Podicherti R."/>
            <person name="Tsui H.-C.T."/>
            <person name="Winkler M.E."/>
        </authorList>
    </citation>
    <scope>NUCLEOTIDE SEQUENCE</scope>
</reference>
<name>A0A382RN40_9ZZZZ</name>
<dbReference type="Gene3D" id="1.25.40.10">
    <property type="entry name" value="Tetratricopeptide repeat domain"/>
    <property type="match status" value="1"/>
</dbReference>
<dbReference type="InterPro" id="IPR052748">
    <property type="entry name" value="ISR_Activator"/>
</dbReference>
<proteinExistence type="predicted"/>
<protein>
    <recommendedName>
        <fullName evidence="2">Sel1 repeat family protein</fullName>
    </recommendedName>
</protein>
<organism evidence="1">
    <name type="scientific">marine metagenome</name>
    <dbReference type="NCBI Taxonomy" id="408172"/>
    <lineage>
        <taxon>unclassified sequences</taxon>
        <taxon>metagenomes</taxon>
        <taxon>ecological metagenomes</taxon>
    </lineage>
</organism>
<evidence type="ECO:0008006" key="2">
    <source>
        <dbReference type="Google" id="ProtNLM"/>
    </source>
</evidence>
<dbReference type="InterPro" id="IPR006597">
    <property type="entry name" value="Sel1-like"/>
</dbReference>
<dbReference type="Pfam" id="PF08238">
    <property type="entry name" value="Sel1"/>
    <property type="match status" value="1"/>
</dbReference>
<dbReference type="SMART" id="SM00671">
    <property type="entry name" value="SEL1"/>
    <property type="match status" value="1"/>
</dbReference>
<dbReference type="AlphaFoldDB" id="A0A382RN40"/>
<sequence>MTIDDWLPLAEQGIAEAQYNLGVMYSRGQGVAPDHQEAVKWYRLAADQGF</sequence>
<dbReference type="SUPFAM" id="SSF81901">
    <property type="entry name" value="HCP-like"/>
    <property type="match status" value="1"/>
</dbReference>
<dbReference type="InterPro" id="IPR011990">
    <property type="entry name" value="TPR-like_helical_dom_sf"/>
</dbReference>
<dbReference type="EMBL" id="UINC01122310">
    <property type="protein sequence ID" value="SVC98041.1"/>
    <property type="molecule type" value="Genomic_DNA"/>
</dbReference>
<accession>A0A382RN40</accession>
<feature type="non-terminal residue" evidence="1">
    <location>
        <position position="50"/>
    </location>
</feature>
<dbReference type="PANTHER" id="PTHR45011:SF1">
    <property type="entry name" value="DAP3-BINDING CELL DEATH ENHANCER 1"/>
    <property type="match status" value="1"/>
</dbReference>